<dbReference type="EMBL" id="BMZD01000004">
    <property type="protein sequence ID" value="GGZ98765.1"/>
    <property type="molecule type" value="Genomic_DNA"/>
</dbReference>
<accession>A0A918RGY8</accession>
<gene>
    <name evidence="1" type="ORF">GCM10011617_18950</name>
</gene>
<sequence>MPRVIELEDAQTATLAETVEAIAGSGFDPHDDASLSHAALWLRRLGNDRDFLGDILIRELAQRHRDDVLDNAYGPQVVMLAPPCGQFFIRANLWPSPDEHMVRASGGPSFAYGLPHDHNFSFLTLGYFGPGYWSDYYEFDYAEVAGFRGESVPSLRFVERARLEPGKLMLYRAHVDVHAQLPADALSVSLNVMHTSGAQGWLDQYRFDLERREIGAIISPGPSEVFLKLAVGLGSDEALDLAHRFARRHPSDRLRLAAWDALAGREEAPEARDALWREAEGAGSLLVAKEAQGRRAELAGA</sequence>
<evidence type="ECO:0000313" key="2">
    <source>
        <dbReference type="Proteomes" id="UP000634139"/>
    </source>
</evidence>
<keyword evidence="2" id="KW-1185">Reference proteome</keyword>
<reference evidence="1" key="2">
    <citation type="submission" date="2020-09" db="EMBL/GenBank/DDBJ databases">
        <authorList>
            <person name="Sun Q."/>
            <person name="Kim S."/>
        </authorList>
    </citation>
    <scope>NUCLEOTIDE SEQUENCE</scope>
    <source>
        <strain evidence="1">KCTC 32422</strain>
    </source>
</reference>
<dbReference type="RefSeq" id="WP_189540845.1">
    <property type="nucleotide sequence ID" value="NZ_BMZD01000004.1"/>
</dbReference>
<proteinExistence type="predicted"/>
<name>A0A918RGY8_9SPHN</name>
<protein>
    <submittedName>
        <fullName evidence="1">Uncharacterized protein</fullName>
    </submittedName>
</protein>
<organism evidence="1 2">
    <name type="scientific">Novosphingobium arvoryzae</name>
    <dbReference type="NCBI Taxonomy" id="1256514"/>
    <lineage>
        <taxon>Bacteria</taxon>
        <taxon>Pseudomonadati</taxon>
        <taxon>Pseudomonadota</taxon>
        <taxon>Alphaproteobacteria</taxon>
        <taxon>Sphingomonadales</taxon>
        <taxon>Sphingomonadaceae</taxon>
        <taxon>Novosphingobium</taxon>
    </lineage>
</organism>
<evidence type="ECO:0000313" key="1">
    <source>
        <dbReference type="EMBL" id="GGZ98765.1"/>
    </source>
</evidence>
<dbReference type="AlphaFoldDB" id="A0A918RGY8"/>
<dbReference type="Proteomes" id="UP000634139">
    <property type="component" value="Unassembled WGS sequence"/>
</dbReference>
<comment type="caution">
    <text evidence="1">The sequence shown here is derived from an EMBL/GenBank/DDBJ whole genome shotgun (WGS) entry which is preliminary data.</text>
</comment>
<reference evidence="1" key="1">
    <citation type="journal article" date="2014" name="Int. J. Syst. Evol. Microbiol.">
        <title>Complete genome sequence of Corynebacterium casei LMG S-19264T (=DSM 44701T), isolated from a smear-ripened cheese.</title>
        <authorList>
            <consortium name="US DOE Joint Genome Institute (JGI-PGF)"/>
            <person name="Walter F."/>
            <person name="Albersmeier A."/>
            <person name="Kalinowski J."/>
            <person name="Ruckert C."/>
        </authorList>
    </citation>
    <scope>NUCLEOTIDE SEQUENCE</scope>
    <source>
        <strain evidence="1">KCTC 32422</strain>
    </source>
</reference>